<evidence type="ECO:0000313" key="10">
    <source>
        <dbReference type="Proteomes" id="UP000596742"/>
    </source>
</evidence>
<dbReference type="PRINTS" id="PR01537">
    <property type="entry name" value="INTRLKN1R1F"/>
</dbReference>
<feature type="domain" description="TIR" evidence="8">
    <location>
        <begin position="358"/>
        <end position="502"/>
    </location>
</feature>
<keyword evidence="2 7" id="KW-0812">Transmembrane</keyword>
<keyword evidence="3" id="KW-0732">Signal</keyword>
<dbReference type="InterPro" id="IPR000157">
    <property type="entry name" value="TIR_dom"/>
</dbReference>
<evidence type="ECO:0000259" key="8">
    <source>
        <dbReference type="PROSITE" id="PS50104"/>
    </source>
</evidence>
<evidence type="ECO:0000313" key="9">
    <source>
        <dbReference type="EMBL" id="VDI25629.1"/>
    </source>
</evidence>
<sequence>MTCNEFVILFLLYMSYYFIRVVGEMRTLDERTCAPGFVCVHGYCDKSRYYCVCDPGWKQPFCETSECECVDGESCVFQNGVYHCKEKSNNFTTDVTSIQNVTSGTYWTSNINNGTTVLPSNVYCVNNSGCEHGVCKQGRCICDSQWTGNRCEKQCPRFCFPPKACVYHNGQLSCEIINKTINDITTNIVAVDSTTVNKPVDVQARNVCSHLYLTRPVHERECMPNGFRCDFGVCNAIYLPTQIEMNCTCDPGSYGGQCEKICCRDCSPPYGACRLNETGYEYCDCHHDYTGKHCEKMRPVKLPEDTSWTWWVIVGSVIVVFCLFAIVGAILYCMWRHRVLMIMKIVHRFQPFEDGDDKEFDAFVSYRSSETDEEFVYKRLYPKLEKEMGFKLCLHYRDFIPGDTIANNIIWAINNSRRTIIVVSQQYIQSDFTRFEYQVAQTQMLKRKHKIIPVLLEDINHVEHEMDENLKIIIESVTYIKWPGENSCKALDQFWKQLHLSLPKKHKQSSFSPLSFSDSISSFRLSDKGSLNIVSETNLNKFVKPEKNPLVEIRDSGSYHSYCDDQDEGRNDDDNERSSEIQIKMEIDHVEVKC</sequence>
<feature type="transmembrane region" description="Helical" evidence="7">
    <location>
        <begin position="308"/>
        <end position="335"/>
    </location>
</feature>
<dbReference type="PROSITE" id="PS01186">
    <property type="entry name" value="EGF_2"/>
    <property type="match status" value="1"/>
</dbReference>
<dbReference type="PANTHER" id="PTHR24365">
    <property type="entry name" value="TOLL-LIKE RECEPTOR"/>
    <property type="match status" value="1"/>
</dbReference>
<evidence type="ECO:0000256" key="2">
    <source>
        <dbReference type="ARBA" id="ARBA00022692"/>
    </source>
</evidence>
<protein>
    <recommendedName>
        <fullName evidence="8">TIR domain-containing protein</fullName>
    </recommendedName>
</protein>
<dbReference type="Gene3D" id="3.40.50.10140">
    <property type="entry name" value="Toll/interleukin-1 receptor homology (TIR) domain"/>
    <property type="match status" value="1"/>
</dbReference>
<evidence type="ECO:0000256" key="3">
    <source>
        <dbReference type="ARBA" id="ARBA00022729"/>
    </source>
</evidence>
<dbReference type="SMART" id="SM00255">
    <property type="entry name" value="TIR"/>
    <property type="match status" value="1"/>
</dbReference>
<dbReference type="InterPro" id="IPR035897">
    <property type="entry name" value="Toll_tir_struct_dom_sf"/>
</dbReference>
<dbReference type="PROSITE" id="PS00022">
    <property type="entry name" value="EGF_1"/>
    <property type="match status" value="1"/>
</dbReference>
<dbReference type="AlphaFoldDB" id="A0A8B6DXN2"/>
<feature type="compositionally biased region" description="Acidic residues" evidence="6">
    <location>
        <begin position="564"/>
        <end position="575"/>
    </location>
</feature>
<accession>A0A8B6DXN2</accession>
<organism evidence="9 10">
    <name type="scientific">Mytilus galloprovincialis</name>
    <name type="common">Mediterranean mussel</name>
    <dbReference type="NCBI Taxonomy" id="29158"/>
    <lineage>
        <taxon>Eukaryota</taxon>
        <taxon>Metazoa</taxon>
        <taxon>Spiralia</taxon>
        <taxon>Lophotrochozoa</taxon>
        <taxon>Mollusca</taxon>
        <taxon>Bivalvia</taxon>
        <taxon>Autobranchia</taxon>
        <taxon>Pteriomorphia</taxon>
        <taxon>Mytilida</taxon>
        <taxon>Mytiloidea</taxon>
        <taxon>Mytilidae</taxon>
        <taxon>Mytilinae</taxon>
        <taxon>Mytilus</taxon>
    </lineage>
</organism>
<dbReference type="SUPFAM" id="SSF52200">
    <property type="entry name" value="Toll/Interleukin receptor TIR domain"/>
    <property type="match status" value="1"/>
</dbReference>
<comment type="caution">
    <text evidence="9">The sequence shown here is derived from an EMBL/GenBank/DDBJ whole genome shotgun (WGS) entry which is preliminary data.</text>
</comment>
<dbReference type="Gene3D" id="2.10.25.10">
    <property type="entry name" value="Laminin"/>
    <property type="match status" value="1"/>
</dbReference>
<dbReference type="OrthoDB" id="1421090at2759"/>
<dbReference type="GO" id="GO:0007165">
    <property type="term" value="P:signal transduction"/>
    <property type="evidence" value="ECO:0007669"/>
    <property type="project" value="InterPro"/>
</dbReference>
<dbReference type="GO" id="GO:0005886">
    <property type="term" value="C:plasma membrane"/>
    <property type="evidence" value="ECO:0007669"/>
    <property type="project" value="TreeGrafter"/>
</dbReference>
<evidence type="ECO:0000256" key="5">
    <source>
        <dbReference type="ARBA" id="ARBA00023136"/>
    </source>
</evidence>
<dbReference type="InterPro" id="IPR000742">
    <property type="entry name" value="EGF"/>
</dbReference>
<evidence type="ECO:0000256" key="4">
    <source>
        <dbReference type="ARBA" id="ARBA00022989"/>
    </source>
</evidence>
<evidence type="ECO:0000256" key="1">
    <source>
        <dbReference type="ARBA" id="ARBA00004370"/>
    </source>
</evidence>
<dbReference type="PROSITE" id="PS50104">
    <property type="entry name" value="TIR"/>
    <property type="match status" value="1"/>
</dbReference>
<keyword evidence="4 7" id="KW-1133">Transmembrane helix</keyword>
<evidence type="ECO:0000256" key="7">
    <source>
        <dbReference type="SAM" id="Phobius"/>
    </source>
</evidence>
<dbReference type="Pfam" id="PF01582">
    <property type="entry name" value="TIR"/>
    <property type="match status" value="1"/>
</dbReference>
<dbReference type="EMBL" id="UYJE01004172">
    <property type="protein sequence ID" value="VDI25629.1"/>
    <property type="molecule type" value="Genomic_DNA"/>
</dbReference>
<gene>
    <name evidence="9" type="ORF">MGAL_10B041915</name>
</gene>
<dbReference type="GO" id="GO:0038023">
    <property type="term" value="F:signaling receptor activity"/>
    <property type="evidence" value="ECO:0007669"/>
    <property type="project" value="TreeGrafter"/>
</dbReference>
<keyword evidence="10" id="KW-1185">Reference proteome</keyword>
<dbReference type="Proteomes" id="UP000596742">
    <property type="component" value="Unassembled WGS sequence"/>
</dbReference>
<evidence type="ECO:0000256" key="6">
    <source>
        <dbReference type="SAM" id="MobiDB-lite"/>
    </source>
</evidence>
<name>A0A8B6DXN2_MYTGA</name>
<dbReference type="SMART" id="SM00181">
    <property type="entry name" value="EGF"/>
    <property type="match status" value="3"/>
</dbReference>
<feature type="region of interest" description="Disordered" evidence="6">
    <location>
        <begin position="557"/>
        <end position="577"/>
    </location>
</feature>
<dbReference type="PANTHER" id="PTHR24365:SF541">
    <property type="entry name" value="PROTEIN TOLL-RELATED"/>
    <property type="match status" value="1"/>
</dbReference>
<reference evidence="9" key="1">
    <citation type="submission" date="2018-11" db="EMBL/GenBank/DDBJ databases">
        <authorList>
            <person name="Alioto T."/>
            <person name="Alioto T."/>
        </authorList>
    </citation>
    <scope>NUCLEOTIDE SEQUENCE</scope>
</reference>
<keyword evidence="5 7" id="KW-0472">Membrane</keyword>
<proteinExistence type="predicted"/>
<comment type="subcellular location">
    <subcellularLocation>
        <location evidence="1">Membrane</location>
    </subcellularLocation>
</comment>